<dbReference type="Pfam" id="PF04977">
    <property type="entry name" value="DivIC"/>
    <property type="match status" value="1"/>
</dbReference>
<evidence type="ECO:0000313" key="3">
    <source>
        <dbReference type="Proteomes" id="UP000215215"/>
    </source>
</evidence>
<sequence>MLRKLDIKKYIKRRRRTLITLGLVLLAYIFIFGSHGFIRILILRKKIRDTERQTTTSLAIREALTADKNSLESDRVRLEKVIRETYGMIKEGERCTLKLK</sequence>
<keyword evidence="1" id="KW-0472">Membrane</keyword>
<proteinExistence type="predicted"/>
<name>A0A235C1F3_UNCW3</name>
<keyword evidence="1" id="KW-1133">Transmembrane helix</keyword>
<dbReference type="AlphaFoldDB" id="A0A235C1F3"/>
<accession>A0A235C1F3</accession>
<keyword evidence="1" id="KW-0812">Transmembrane</keyword>
<dbReference type="EMBL" id="NOZQ01000003">
    <property type="protein sequence ID" value="OYD17615.1"/>
    <property type="molecule type" value="Genomic_DNA"/>
</dbReference>
<dbReference type="InterPro" id="IPR007060">
    <property type="entry name" value="FtsL/DivIC"/>
</dbReference>
<evidence type="ECO:0000313" key="2">
    <source>
        <dbReference type="EMBL" id="OYD17615.1"/>
    </source>
</evidence>
<organism evidence="2 3">
    <name type="scientific">candidate division WOR-3 bacterium JGI_Cruoil_03_44_89</name>
    <dbReference type="NCBI Taxonomy" id="1973748"/>
    <lineage>
        <taxon>Bacteria</taxon>
        <taxon>Bacteria division WOR-3</taxon>
    </lineage>
</organism>
<comment type="caution">
    <text evidence="2">The sequence shown here is derived from an EMBL/GenBank/DDBJ whole genome shotgun (WGS) entry which is preliminary data.</text>
</comment>
<gene>
    <name evidence="2" type="ORF">CH333_00360</name>
</gene>
<feature type="transmembrane region" description="Helical" evidence="1">
    <location>
        <begin position="21"/>
        <end position="42"/>
    </location>
</feature>
<dbReference type="Proteomes" id="UP000215215">
    <property type="component" value="Unassembled WGS sequence"/>
</dbReference>
<reference evidence="2 3" key="1">
    <citation type="submission" date="2017-07" db="EMBL/GenBank/DDBJ databases">
        <title>Recovery of genomes from metagenomes via a dereplication, aggregation, and scoring strategy.</title>
        <authorList>
            <person name="Sieber C.M."/>
            <person name="Probst A.J."/>
            <person name="Sharrar A."/>
            <person name="Thomas B.C."/>
            <person name="Hess M."/>
            <person name="Tringe S.G."/>
            <person name="Banfield J.F."/>
        </authorList>
    </citation>
    <scope>NUCLEOTIDE SEQUENCE [LARGE SCALE GENOMIC DNA]</scope>
    <source>
        <strain evidence="2">JGI_Cruoil_03_44_89</strain>
    </source>
</reference>
<evidence type="ECO:0008006" key="4">
    <source>
        <dbReference type="Google" id="ProtNLM"/>
    </source>
</evidence>
<protein>
    <recommendedName>
        <fullName evidence="4">Septum formation initiator</fullName>
    </recommendedName>
</protein>
<evidence type="ECO:0000256" key="1">
    <source>
        <dbReference type="SAM" id="Phobius"/>
    </source>
</evidence>